<keyword evidence="3" id="KW-0732">Signal</keyword>
<protein>
    <recommendedName>
        <fullName evidence="2">glycerophosphodiester phosphodiesterase</fullName>
        <ecNumber evidence="2">3.1.4.46</ecNumber>
    </recommendedName>
</protein>
<dbReference type="PANTHER" id="PTHR43620">
    <property type="entry name" value="GLYCEROPHOSPHORYL DIESTER PHOSPHODIESTERASE"/>
    <property type="match status" value="1"/>
</dbReference>
<dbReference type="Pfam" id="PF03009">
    <property type="entry name" value="GDPD"/>
    <property type="match status" value="2"/>
</dbReference>
<evidence type="ECO:0000313" key="9">
    <source>
        <dbReference type="Proteomes" id="UP000748752"/>
    </source>
</evidence>
<dbReference type="RefSeq" id="WP_200237553.1">
    <property type="nucleotide sequence ID" value="NZ_NRRV01000025.1"/>
</dbReference>
<keyword evidence="4" id="KW-0319">Glycerol metabolism</keyword>
<dbReference type="InterPro" id="IPR017946">
    <property type="entry name" value="PLC-like_Pdiesterase_TIM-brl"/>
</dbReference>
<evidence type="ECO:0000259" key="7">
    <source>
        <dbReference type="PROSITE" id="PS51704"/>
    </source>
</evidence>
<accession>A0ABS1CHJ6</accession>
<keyword evidence="5" id="KW-0378">Hydrolase</keyword>
<dbReference type="PROSITE" id="PS51704">
    <property type="entry name" value="GP_PDE"/>
    <property type="match status" value="1"/>
</dbReference>
<evidence type="ECO:0000256" key="1">
    <source>
        <dbReference type="ARBA" id="ARBA00007277"/>
    </source>
</evidence>
<comment type="similarity">
    <text evidence="1">Belongs to the glycerophosphoryl diester phosphodiesterase family.</text>
</comment>
<dbReference type="Proteomes" id="UP000748752">
    <property type="component" value="Unassembled WGS sequence"/>
</dbReference>
<evidence type="ECO:0000256" key="5">
    <source>
        <dbReference type="ARBA" id="ARBA00022801"/>
    </source>
</evidence>
<dbReference type="PANTHER" id="PTHR43620:SF7">
    <property type="entry name" value="GLYCEROPHOSPHODIESTER PHOSPHODIESTERASE GDPD5-RELATED"/>
    <property type="match status" value="1"/>
</dbReference>
<organism evidence="8 9">
    <name type="scientific">Thiohalocapsa halophila</name>
    <dbReference type="NCBI Taxonomy" id="69359"/>
    <lineage>
        <taxon>Bacteria</taxon>
        <taxon>Pseudomonadati</taxon>
        <taxon>Pseudomonadota</taxon>
        <taxon>Gammaproteobacteria</taxon>
        <taxon>Chromatiales</taxon>
        <taxon>Chromatiaceae</taxon>
        <taxon>Thiohalocapsa</taxon>
    </lineage>
</organism>
<dbReference type="EC" id="3.1.4.46" evidence="2"/>
<feature type="domain" description="GP-PDE" evidence="7">
    <location>
        <begin position="6"/>
        <end position="391"/>
    </location>
</feature>
<proteinExistence type="inferred from homology"/>
<dbReference type="Gene3D" id="3.20.20.190">
    <property type="entry name" value="Phosphatidylinositol (PI) phosphodiesterase"/>
    <property type="match status" value="1"/>
</dbReference>
<comment type="catalytic activity">
    <reaction evidence="6">
        <text>a sn-glycero-3-phosphodiester + H2O = an alcohol + sn-glycerol 3-phosphate + H(+)</text>
        <dbReference type="Rhea" id="RHEA:12969"/>
        <dbReference type="ChEBI" id="CHEBI:15377"/>
        <dbReference type="ChEBI" id="CHEBI:15378"/>
        <dbReference type="ChEBI" id="CHEBI:30879"/>
        <dbReference type="ChEBI" id="CHEBI:57597"/>
        <dbReference type="ChEBI" id="CHEBI:83408"/>
        <dbReference type="EC" id="3.1.4.46"/>
    </reaction>
</comment>
<evidence type="ECO:0000256" key="3">
    <source>
        <dbReference type="ARBA" id="ARBA00022729"/>
    </source>
</evidence>
<keyword evidence="9" id="KW-1185">Reference proteome</keyword>
<name>A0ABS1CHJ6_9GAMM</name>
<gene>
    <name evidence="8" type="ORF">CKO31_11670</name>
</gene>
<evidence type="ECO:0000313" key="8">
    <source>
        <dbReference type="EMBL" id="MBK1631387.1"/>
    </source>
</evidence>
<evidence type="ECO:0000256" key="4">
    <source>
        <dbReference type="ARBA" id="ARBA00022798"/>
    </source>
</evidence>
<reference evidence="8 9" key="1">
    <citation type="journal article" date="2020" name="Microorganisms">
        <title>Osmotic Adaptation and Compatible Solute Biosynthesis of Phototrophic Bacteria as Revealed from Genome Analyses.</title>
        <authorList>
            <person name="Imhoff J.F."/>
            <person name="Rahn T."/>
            <person name="Kunzel S."/>
            <person name="Keller A."/>
            <person name="Neulinger S.C."/>
        </authorList>
    </citation>
    <scope>NUCLEOTIDE SEQUENCE [LARGE SCALE GENOMIC DNA]</scope>
    <source>
        <strain evidence="8 9">DSM 6210</strain>
    </source>
</reference>
<evidence type="ECO:0000256" key="2">
    <source>
        <dbReference type="ARBA" id="ARBA00012247"/>
    </source>
</evidence>
<dbReference type="SUPFAM" id="SSF51695">
    <property type="entry name" value="PLC-like phosphodiesterases"/>
    <property type="match status" value="1"/>
</dbReference>
<dbReference type="InterPro" id="IPR030395">
    <property type="entry name" value="GP_PDE_dom"/>
</dbReference>
<dbReference type="EMBL" id="NRRV01000025">
    <property type="protein sequence ID" value="MBK1631387.1"/>
    <property type="molecule type" value="Genomic_DNA"/>
</dbReference>
<comment type="caution">
    <text evidence="8">The sequence shown here is derived from an EMBL/GenBank/DDBJ whole genome shotgun (WGS) entry which is preliminary data.</text>
</comment>
<sequence>MPSHPPIVIAHRGASAYRPEHTLAAYQLAIEQGADFIEPDLVPTRDGVLIARHENALSDTTDIAAHQDFADRRTTKTIDGEPVTDWFTEDFTLDELKTLRARERIPAIRPANSAFDGRFCIPTLAEIITLVRRAEQAMGRRVGIYPEIKHPTYFRHTGRHLDGTLIALDLGALLVAALAREDFTDPARVYIQSFEPASLVSLRRDILPQAGLDLPLVQLIGDVTGRFINAGGGGFSRPFDLVHHARNGDDLADIYGDELAAVIRRGDGWQAGYAALASAEGAAAVANYASAIGPWKLLILPRRTLSEPVDGDADGRAEITQQLTGEETPLVRIAHAAGLAVHPFTLRPEEPFLALTPRGEPQSFRDELSQLLAAGVDGLFSDDPAAARAALRARDAGPP</sequence>
<evidence type="ECO:0000256" key="6">
    <source>
        <dbReference type="ARBA" id="ARBA00047512"/>
    </source>
</evidence>